<dbReference type="OrthoDB" id="117402at2"/>
<dbReference type="Gene3D" id="3.40.30.10">
    <property type="entry name" value="Glutaredoxin"/>
    <property type="match status" value="1"/>
</dbReference>
<dbReference type="PANTHER" id="PTHR13887">
    <property type="entry name" value="GLUTATHIONE S-TRANSFERASE KAPPA"/>
    <property type="match status" value="1"/>
</dbReference>
<gene>
    <name evidence="8" type="ordered locus">Tfu_1523</name>
</gene>
<name>Q47PR0_THEFY</name>
<dbReference type="GO" id="GO:0016853">
    <property type="term" value="F:isomerase activity"/>
    <property type="evidence" value="ECO:0007669"/>
    <property type="project" value="UniProtKB-KW"/>
</dbReference>
<keyword evidence="6" id="KW-0812">Transmembrane</keyword>
<dbReference type="InterPro" id="IPR012336">
    <property type="entry name" value="Thioredoxin-like_fold"/>
</dbReference>
<evidence type="ECO:0000256" key="6">
    <source>
        <dbReference type="SAM" id="Phobius"/>
    </source>
</evidence>
<dbReference type="PROSITE" id="PS51352">
    <property type="entry name" value="THIOREDOXIN_2"/>
    <property type="match status" value="1"/>
</dbReference>
<evidence type="ECO:0000313" key="8">
    <source>
        <dbReference type="EMBL" id="AAZ55559.1"/>
    </source>
</evidence>
<evidence type="ECO:0000256" key="2">
    <source>
        <dbReference type="ARBA" id="ARBA00022729"/>
    </source>
</evidence>
<evidence type="ECO:0000256" key="1">
    <source>
        <dbReference type="ARBA" id="ARBA00005791"/>
    </source>
</evidence>
<evidence type="ECO:0000259" key="7">
    <source>
        <dbReference type="PROSITE" id="PS51352"/>
    </source>
</evidence>
<proteinExistence type="inferred from homology"/>
<dbReference type="EMBL" id="CP000088">
    <property type="protein sequence ID" value="AAZ55559.1"/>
    <property type="molecule type" value="Genomic_DNA"/>
</dbReference>
<evidence type="ECO:0000256" key="3">
    <source>
        <dbReference type="ARBA" id="ARBA00023002"/>
    </source>
</evidence>
<feature type="domain" description="Thioredoxin" evidence="7">
    <location>
        <begin position="81"/>
        <end position="276"/>
    </location>
</feature>
<protein>
    <submittedName>
        <fullName evidence="8">Similar to Protein-disulfide isomerase</fullName>
    </submittedName>
</protein>
<sequence>MRPALWRRRWRPVVVVRPSCCCGWSRRCVEWRVSQVVGEVRGESGRGWGRGYVVVAVVLLLVAVAAGVWVGWGGRGAESDSRPGDGAVAGSASPPVVAGPVPPQVDPELVLGRSDAPVTMVVFSDYQCPYCARFALEQQPVLVERYVETGQVRLVWRDYPYLGEESVRAAVAARAAGRQGRYWDYHEALYESSEVWRAAGASRESLVEVAATIGLDTDQFAVDLADPVLREAVEEDFAFALGLGVPGTPAFLIDGEAFFGAQPVERFAERLDEALGKRG</sequence>
<evidence type="ECO:0000256" key="5">
    <source>
        <dbReference type="ARBA" id="ARBA00023284"/>
    </source>
</evidence>
<dbReference type="InterPro" id="IPR013766">
    <property type="entry name" value="Thioredoxin_domain"/>
</dbReference>
<feature type="transmembrane region" description="Helical" evidence="6">
    <location>
        <begin position="51"/>
        <end position="72"/>
    </location>
</feature>
<comment type="similarity">
    <text evidence="1">Belongs to the thioredoxin family. DsbA subfamily.</text>
</comment>
<dbReference type="GO" id="GO:0016491">
    <property type="term" value="F:oxidoreductase activity"/>
    <property type="evidence" value="ECO:0007669"/>
    <property type="project" value="UniProtKB-KW"/>
</dbReference>
<dbReference type="SUPFAM" id="SSF52833">
    <property type="entry name" value="Thioredoxin-like"/>
    <property type="match status" value="1"/>
</dbReference>
<keyword evidence="3" id="KW-0560">Oxidoreductase</keyword>
<keyword evidence="2" id="KW-0732">Signal</keyword>
<dbReference type="STRING" id="269800.Tfu_1523"/>
<dbReference type="eggNOG" id="COG1651">
    <property type="taxonomic scope" value="Bacteria"/>
</dbReference>
<keyword evidence="4" id="KW-1015">Disulfide bond</keyword>
<dbReference type="HOGENOM" id="CLU_072526_0_0_11"/>
<dbReference type="Pfam" id="PF13462">
    <property type="entry name" value="Thioredoxin_4"/>
    <property type="match status" value="1"/>
</dbReference>
<accession>Q47PR0</accession>
<dbReference type="KEGG" id="tfu:Tfu_1523"/>
<dbReference type="InterPro" id="IPR036249">
    <property type="entry name" value="Thioredoxin-like_sf"/>
</dbReference>
<dbReference type="PANTHER" id="PTHR13887:SF14">
    <property type="entry name" value="DISULFIDE BOND FORMATION PROTEIN D"/>
    <property type="match status" value="1"/>
</dbReference>
<keyword evidence="6" id="KW-0472">Membrane</keyword>
<reference evidence="8" key="1">
    <citation type="submission" date="2005-07" db="EMBL/GenBank/DDBJ databases">
        <title>Complete sequence of Thermobifida fusca YX.</title>
        <authorList>
            <consortium name="US DOE Joint Genome Institute"/>
            <person name="Copeland A."/>
            <person name="Lucas S."/>
            <person name="Lapidus A."/>
            <person name="Barry K."/>
            <person name="Detter J.C."/>
            <person name="Glavina T."/>
            <person name="Hammon N."/>
            <person name="Israni S."/>
            <person name="Pitluck S."/>
            <person name="Di Bartolo G."/>
            <person name="Chain P."/>
            <person name="Schmutz J."/>
            <person name="Larimer F."/>
            <person name="Land M."/>
            <person name="Lykidis A."/>
            <person name="Richardson P."/>
        </authorList>
    </citation>
    <scope>NUCLEOTIDE SEQUENCE</scope>
    <source>
        <strain evidence="8">YX</strain>
    </source>
</reference>
<dbReference type="AlphaFoldDB" id="Q47PR0"/>
<keyword evidence="5" id="KW-0676">Redox-active center</keyword>
<organism evidence="8">
    <name type="scientific">Thermobifida fusca (strain YX)</name>
    <dbReference type="NCBI Taxonomy" id="269800"/>
    <lineage>
        <taxon>Bacteria</taxon>
        <taxon>Bacillati</taxon>
        <taxon>Actinomycetota</taxon>
        <taxon>Actinomycetes</taxon>
        <taxon>Streptosporangiales</taxon>
        <taxon>Nocardiopsidaceae</taxon>
        <taxon>Thermobifida</taxon>
    </lineage>
</organism>
<evidence type="ECO:0000256" key="4">
    <source>
        <dbReference type="ARBA" id="ARBA00023157"/>
    </source>
</evidence>
<keyword evidence="8" id="KW-0413">Isomerase</keyword>
<keyword evidence="6" id="KW-1133">Transmembrane helix</keyword>